<keyword evidence="2" id="KW-1185">Reference proteome</keyword>
<organism evidence="1 2">
    <name type="scientific">Streptomyces katrae</name>
    <dbReference type="NCBI Taxonomy" id="68223"/>
    <lineage>
        <taxon>Bacteria</taxon>
        <taxon>Bacillati</taxon>
        <taxon>Actinomycetota</taxon>
        <taxon>Actinomycetes</taxon>
        <taxon>Kitasatosporales</taxon>
        <taxon>Streptomycetaceae</taxon>
        <taxon>Streptomyces</taxon>
    </lineage>
</organism>
<gene>
    <name evidence="1" type="ORF">QEZ40_003044</name>
</gene>
<protein>
    <submittedName>
        <fullName evidence="1">DUF2278 family protein</fullName>
    </submittedName>
</protein>
<dbReference type="InterPro" id="IPR019268">
    <property type="entry name" value="DUF2278"/>
</dbReference>
<proteinExistence type="predicted"/>
<dbReference type="RefSeq" id="WP_285343758.1">
    <property type="nucleotide sequence ID" value="NZ_JASITI010000026.1"/>
</dbReference>
<accession>A0ABT7GXV3</accession>
<reference evidence="1 2" key="1">
    <citation type="submission" date="2023-05" db="EMBL/GenBank/DDBJ databases">
        <title>Sequencing and Assembly of Streptomyces sp. NP73.</title>
        <authorList>
            <person name="Konwar A.N."/>
            <person name="Saikia K."/>
            <person name="Thakur D."/>
        </authorList>
    </citation>
    <scope>NUCLEOTIDE SEQUENCE [LARGE SCALE GENOMIC DNA]</scope>
    <source>
        <strain evidence="1 2">NP73</strain>
    </source>
</reference>
<evidence type="ECO:0000313" key="2">
    <source>
        <dbReference type="Proteomes" id="UP001223390"/>
    </source>
</evidence>
<dbReference type="Pfam" id="PF10042">
    <property type="entry name" value="DUF2278"/>
    <property type="match status" value="1"/>
</dbReference>
<dbReference type="EMBL" id="JASITI010000026">
    <property type="protein sequence ID" value="MDK9498096.1"/>
    <property type="molecule type" value="Genomic_DNA"/>
</dbReference>
<dbReference type="Proteomes" id="UP001223390">
    <property type="component" value="Unassembled WGS sequence"/>
</dbReference>
<name>A0ABT7GXV3_9ACTN</name>
<sequence length="219" mass="24330">MPLDSYGVLSGTLHRHFRDTPDTQGHWFHVNLEVDAPAGRYRCAVDVDSKQSTTGVQWKVFTLAASVLDPVPSLDPGYHELSMSSGSGALDYQRHPALRHRPGCAFPVRPPAWLRDLMDRLNPPRPWNSGSNLDAAQALEPILLPGREIMVFGEPFDHGLGMHNVHQNQGDPYGSQWWDDNGTWQDGATLTRRPDGLYDVFLNKFSSQAEVTGPDGHPV</sequence>
<comment type="caution">
    <text evidence="1">The sequence shown here is derived from an EMBL/GenBank/DDBJ whole genome shotgun (WGS) entry which is preliminary data.</text>
</comment>
<evidence type="ECO:0000313" key="1">
    <source>
        <dbReference type="EMBL" id="MDK9498096.1"/>
    </source>
</evidence>